<comment type="caution">
    <text evidence="1">The sequence shown here is derived from an EMBL/GenBank/DDBJ whole genome shotgun (WGS) entry which is preliminary data.</text>
</comment>
<evidence type="ECO:0000313" key="1">
    <source>
        <dbReference type="EMBL" id="GAG87631.1"/>
    </source>
</evidence>
<accession>X1CTT1</accession>
<name>X1CTT1_9ZZZZ</name>
<dbReference type="EMBL" id="BART01015686">
    <property type="protein sequence ID" value="GAG87631.1"/>
    <property type="molecule type" value="Genomic_DNA"/>
</dbReference>
<reference evidence="1" key="1">
    <citation type="journal article" date="2014" name="Front. Microbiol.">
        <title>High frequency of phylogenetically diverse reductive dehalogenase-homologous genes in deep subseafloor sedimentary metagenomes.</title>
        <authorList>
            <person name="Kawai M."/>
            <person name="Futagami T."/>
            <person name="Toyoda A."/>
            <person name="Takaki Y."/>
            <person name="Nishi S."/>
            <person name="Hori S."/>
            <person name="Arai W."/>
            <person name="Tsubouchi T."/>
            <person name="Morono Y."/>
            <person name="Uchiyama I."/>
            <person name="Ito T."/>
            <person name="Fujiyama A."/>
            <person name="Inagaki F."/>
            <person name="Takami H."/>
        </authorList>
    </citation>
    <scope>NUCLEOTIDE SEQUENCE</scope>
    <source>
        <strain evidence="1">Expedition CK06-06</strain>
    </source>
</reference>
<organism evidence="1">
    <name type="scientific">marine sediment metagenome</name>
    <dbReference type="NCBI Taxonomy" id="412755"/>
    <lineage>
        <taxon>unclassified sequences</taxon>
        <taxon>metagenomes</taxon>
        <taxon>ecological metagenomes</taxon>
    </lineage>
</organism>
<sequence length="162" mass="18177">MAEDFIGMDVTDTGVADYFKKLVNIDSSPQLKQAVLDASVVLEKGCKDKLREMVYDKPQGRYKRKMGAGLFGATKASGKINIKHNEIKTGVLSNKDYAVYIMFGTGIYAKAGKGRKTRWLYRDDDGNFHWTVGQHPKPYMTEGAQKMMPTILKVMTGFLPKK</sequence>
<gene>
    <name evidence="1" type="ORF">S01H4_30399</name>
</gene>
<dbReference type="AlphaFoldDB" id="X1CTT1"/>
<proteinExistence type="predicted"/>
<protein>
    <recommendedName>
        <fullName evidence="2">HK97 gp10 family phage protein</fullName>
    </recommendedName>
</protein>
<evidence type="ECO:0008006" key="2">
    <source>
        <dbReference type="Google" id="ProtNLM"/>
    </source>
</evidence>